<dbReference type="GO" id="GO:0016747">
    <property type="term" value="F:acyltransferase activity, transferring groups other than amino-acyl groups"/>
    <property type="evidence" value="ECO:0007669"/>
    <property type="project" value="InterPro"/>
</dbReference>
<dbReference type="PANTHER" id="PTHR43792">
    <property type="entry name" value="GNAT FAMILY, PUTATIVE (AFU_ORTHOLOGUE AFUA_3G00765)-RELATED-RELATED"/>
    <property type="match status" value="1"/>
</dbReference>
<dbReference type="eggNOG" id="COG1670">
    <property type="taxonomic scope" value="Bacteria"/>
</dbReference>
<organism evidence="2 3">
    <name type="scientific">Brachybacterium phenoliresistens</name>
    <dbReference type="NCBI Taxonomy" id="396014"/>
    <lineage>
        <taxon>Bacteria</taxon>
        <taxon>Bacillati</taxon>
        <taxon>Actinomycetota</taxon>
        <taxon>Actinomycetes</taxon>
        <taxon>Micrococcales</taxon>
        <taxon>Dermabacteraceae</taxon>
        <taxon>Brachybacterium</taxon>
    </lineage>
</organism>
<keyword evidence="2" id="KW-0808">Transferase</keyword>
<dbReference type="PROSITE" id="PS51186">
    <property type="entry name" value="GNAT"/>
    <property type="match status" value="1"/>
</dbReference>
<name>Z9JQ69_9MICO</name>
<dbReference type="Pfam" id="PF13302">
    <property type="entry name" value="Acetyltransf_3"/>
    <property type="match status" value="1"/>
</dbReference>
<dbReference type="OrthoDB" id="3533156at2"/>
<dbReference type="RefSeq" id="WP_084148646.1">
    <property type="nucleotide sequence ID" value="NZ_BAAAOW010000002.1"/>
</dbReference>
<dbReference type="InterPro" id="IPR051531">
    <property type="entry name" value="N-acetyltransferase"/>
</dbReference>
<dbReference type="Gene3D" id="3.40.630.30">
    <property type="match status" value="1"/>
</dbReference>
<accession>Z9JQ69</accession>
<dbReference type="InterPro" id="IPR000182">
    <property type="entry name" value="GNAT_dom"/>
</dbReference>
<dbReference type="HOGENOM" id="CLU_013985_3_1_11"/>
<keyword evidence="3" id="KW-1185">Reference proteome</keyword>
<dbReference type="PANTHER" id="PTHR43792:SF1">
    <property type="entry name" value="N-ACETYLTRANSFERASE DOMAIN-CONTAINING PROTEIN"/>
    <property type="match status" value="1"/>
</dbReference>
<feature type="domain" description="N-acetyltransferase" evidence="1">
    <location>
        <begin position="18"/>
        <end position="168"/>
    </location>
</feature>
<evidence type="ECO:0000259" key="1">
    <source>
        <dbReference type="PROSITE" id="PS51186"/>
    </source>
</evidence>
<dbReference type="SUPFAM" id="SSF55729">
    <property type="entry name" value="Acyl-CoA N-acyltransferases (Nat)"/>
    <property type="match status" value="1"/>
</dbReference>
<proteinExistence type="predicted"/>
<dbReference type="AlphaFoldDB" id="Z9JQ69"/>
<evidence type="ECO:0000313" key="3">
    <source>
        <dbReference type="Proteomes" id="UP000023067"/>
    </source>
</evidence>
<sequence>MNREGTTQWPIRIRGDRVLIREPADPDREAMIRLLTDPVTREYLGGAIDYASRQALELSPLGLSWGRWVVCRGDDDAMLGSISLDYDRGELELSYALLPEHTGQGFAAEACHALLSWAQGELEDDLVIAVTQTRNKRSLNLLRKLGFTVRRGLEEFGTQQLLLERSLRDPLPSREDVALAMRSAPPRRL</sequence>
<reference evidence="2 3" key="1">
    <citation type="submission" date="2014-02" db="EMBL/GenBank/DDBJ databases">
        <title>Genome sequence of Brachybacterium phenoliresistens strain W13A50.</title>
        <authorList>
            <person name="Wang X."/>
        </authorList>
    </citation>
    <scope>NUCLEOTIDE SEQUENCE [LARGE SCALE GENOMIC DNA]</scope>
    <source>
        <strain evidence="2 3">W13A50</strain>
    </source>
</reference>
<gene>
    <name evidence="2" type="ORF">BF93_08860</name>
</gene>
<dbReference type="Proteomes" id="UP000023067">
    <property type="component" value="Unassembled WGS sequence"/>
</dbReference>
<dbReference type="InterPro" id="IPR016181">
    <property type="entry name" value="Acyl_CoA_acyltransferase"/>
</dbReference>
<dbReference type="EMBL" id="JDYK01000022">
    <property type="protein sequence ID" value="EWS79907.1"/>
    <property type="molecule type" value="Genomic_DNA"/>
</dbReference>
<comment type="caution">
    <text evidence="2">The sequence shown here is derived from an EMBL/GenBank/DDBJ whole genome shotgun (WGS) entry which is preliminary data.</text>
</comment>
<evidence type="ECO:0000313" key="2">
    <source>
        <dbReference type="EMBL" id="EWS79907.1"/>
    </source>
</evidence>
<dbReference type="STRING" id="396014.BF93_08860"/>
<protein>
    <submittedName>
        <fullName evidence="2">Acetyltransferase</fullName>
    </submittedName>
</protein>
<dbReference type="PATRIC" id="fig|396014.3.peg.3271"/>